<name>A0A0A7KLM1_9DEIO</name>
<dbReference type="Gene3D" id="1.10.3720.10">
    <property type="entry name" value="MetI-like"/>
    <property type="match status" value="1"/>
</dbReference>
<proteinExistence type="inferred from homology"/>
<comment type="subcellular location">
    <subcellularLocation>
        <location evidence="1 7">Cell membrane</location>
        <topology evidence="1 7">Multi-pass membrane protein</topology>
    </subcellularLocation>
</comment>
<evidence type="ECO:0000256" key="3">
    <source>
        <dbReference type="ARBA" id="ARBA00022475"/>
    </source>
</evidence>
<dbReference type="STRING" id="1182571.QR90_10660"/>
<keyword evidence="5 7" id="KW-1133">Transmembrane helix</keyword>
<dbReference type="EMBL" id="CP010028">
    <property type="protein sequence ID" value="AIZ45448.1"/>
    <property type="molecule type" value="Genomic_DNA"/>
</dbReference>
<evidence type="ECO:0000256" key="1">
    <source>
        <dbReference type="ARBA" id="ARBA00004651"/>
    </source>
</evidence>
<dbReference type="AlphaFoldDB" id="A0A0A7KLM1"/>
<dbReference type="CDD" id="cd06261">
    <property type="entry name" value="TM_PBP2"/>
    <property type="match status" value="1"/>
</dbReference>
<reference evidence="10" key="1">
    <citation type="submission" date="2014-11" db="EMBL/GenBank/DDBJ databases">
        <title>Hymenobacter sp. DG25B genome submission.</title>
        <authorList>
            <person name="Jung H.-Y."/>
            <person name="Kim M.K."/>
            <person name="Srinivasan S."/>
            <person name="Lim S."/>
        </authorList>
    </citation>
    <scope>NUCLEOTIDE SEQUENCE [LARGE SCALE GENOMIC DNA]</scope>
    <source>
        <strain evidence="10">DY59</strain>
    </source>
</reference>
<evidence type="ECO:0000256" key="4">
    <source>
        <dbReference type="ARBA" id="ARBA00022692"/>
    </source>
</evidence>
<dbReference type="Pfam" id="PF00528">
    <property type="entry name" value="BPD_transp_1"/>
    <property type="match status" value="1"/>
</dbReference>
<feature type="transmembrane region" description="Helical" evidence="7">
    <location>
        <begin position="20"/>
        <end position="39"/>
    </location>
</feature>
<dbReference type="PANTHER" id="PTHR32243:SF18">
    <property type="entry name" value="INNER MEMBRANE ABC TRANSPORTER PERMEASE PROTEIN YCJP"/>
    <property type="match status" value="1"/>
</dbReference>
<evidence type="ECO:0000256" key="5">
    <source>
        <dbReference type="ARBA" id="ARBA00022989"/>
    </source>
</evidence>
<dbReference type="RefSeq" id="WP_039684437.1">
    <property type="nucleotide sequence ID" value="NZ_CP010028.1"/>
</dbReference>
<dbReference type="GO" id="GO:0055085">
    <property type="term" value="P:transmembrane transport"/>
    <property type="evidence" value="ECO:0007669"/>
    <property type="project" value="InterPro"/>
</dbReference>
<dbReference type="InterPro" id="IPR050901">
    <property type="entry name" value="BP-dep_ABC_trans_perm"/>
</dbReference>
<feature type="domain" description="ABC transmembrane type-1" evidence="8">
    <location>
        <begin position="78"/>
        <end position="269"/>
    </location>
</feature>
<dbReference type="Proteomes" id="UP000030634">
    <property type="component" value="Chromosome"/>
</dbReference>
<protein>
    <submittedName>
        <fullName evidence="9">Sugar ABC transporter permease</fullName>
    </submittedName>
</protein>
<dbReference type="SUPFAM" id="SSF161098">
    <property type="entry name" value="MetI-like"/>
    <property type="match status" value="1"/>
</dbReference>
<dbReference type="GO" id="GO:0005886">
    <property type="term" value="C:plasma membrane"/>
    <property type="evidence" value="ECO:0007669"/>
    <property type="project" value="UniProtKB-SubCell"/>
</dbReference>
<evidence type="ECO:0000256" key="2">
    <source>
        <dbReference type="ARBA" id="ARBA00022448"/>
    </source>
</evidence>
<feature type="transmembrane region" description="Helical" evidence="7">
    <location>
        <begin position="77"/>
        <end position="101"/>
    </location>
</feature>
<evidence type="ECO:0000313" key="10">
    <source>
        <dbReference type="Proteomes" id="UP000030634"/>
    </source>
</evidence>
<comment type="similarity">
    <text evidence="7">Belongs to the binding-protein-dependent transport system permease family.</text>
</comment>
<dbReference type="InterPro" id="IPR035906">
    <property type="entry name" value="MetI-like_sf"/>
</dbReference>
<keyword evidence="6 7" id="KW-0472">Membrane</keyword>
<feature type="transmembrane region" description="Helical" evidence="7">
    <location>
        <begin position="146"/>
        <end position="169"/>
    </location>
</feature>
<dbReference type="HOGENOM" id="CLU_016047_1_2_0"/>
<feature type="transmembrane region" description="Helical" evidence="7">
    <location>
        <begin position="248"/>
        <end position="269"/>
    </location>
</feature>
<feature type="transmembrane region" description="Helical" evidence="7">
    <location>
        <begin position="113"/>
        <end position="134"/>
    </location>
</feature>
<evidence type="ECO:0000313" key="9">
    <source>
        <dbReference type="EMBL" id="AIZ45448.1"/>
    </source>
</evidence>
<organism evidence="9 10">
    <name type="scientific">Deinococcus radiopugnans</name>
    <dbReference type="NCBI Taxonomy" id="57497"/>
    <lineage>
        <taxon>Bacteria</taxon>
        <taxon>Thermotogati</taxon>
        <taxon>Deinococcota</taxon>
        <taxon>Deinococci</taxon>
        <taxon>Deinococcales</taxon>
        <taxon>Deinococcaceae</taxon>
        <taxon>Deinococcus</taxon>
    </lineage>
</organism>
<dbReference type="PROSITE" id="PS50928">
    <property type="entry name" value="ABC_TM1"/>
    <property type="match status" value="1"/>
</dbReference>
<keyword evidence="4 7" id="KW-0812">Transmembrane</keyword>
<keyword evidence="3" id="KW-1003">Cell membrane</keyword>
<sequence length="284" mass="30385">MSAEAAAPAHLTPLDRAGRALGLSALIVGGFFPLMWMVLTSLKTEAELQKFPVQYLPGALDAANYARVFSEQPFARFFFNSLTVSLLSTLLCIAVAVPAAYALARLQVWGRSVLLTAVVAFSMFPVVSLLVPLFRLFRGVDLLNSYPALILPYAALSLPVAILTLVAFFSAIPRDLEAAAMIDGTSRVGALWRVVLPLSAPGVVTAALLIFVNSWNEFLLALSFNTKLDMRTVSVGVTLYQGEFAFPWPLIAAAVVIATIPVVALIAIFQRRFVAGLTAGGVKA</sequence>
<keyword evidence="2 7" id="KW-0813">Transport</keyword>
<dbReference type="PANTHER" id="PTHR32243">
    <property type="entry name" value="MALTOSE TRANSPORT SYSTEM PERMEASE-RELATED"/>
    <property type="match status" value="1"/>
</dbReference>
<dbReference type="InterPro" id="IPR000515">
    <property type="entry name" value="MetI-like"/>
</dbReference>
<evidence type="ECO:0000256" key="7">
    <source>
        <dbReference type="RuleBase" id="RU363032"/>
    </source>
</evidence>
<evidence type="ECO:0000256" key="6">
    <source>
        <dbReference type="ARBA" id="ARBA00023136"/>
    </source>
</evidence>
<evidence type="ECO:0000259" key="8">
    <source>
        <dbReference type="PROSITE" id="PS50928"/>
    </source>
</evidence>
<dbReference type="KEGG" id="dsw:QR90_10660"/>
<accession>A0A0A7KLM1</accession>
<gene>
    <name evidence="9" type="ORF">QR90_10660</name>
</gene>
<feature type="transmembrane region" description="Helical" evidence="7">
    <location>
        <begin position="190"/>
        <end position="212"/>
    </location>
</feature>